<feature type="chain" id="PRO_5042887424" description="glucuronosyltransferase" evidence="12">
    <location>
        <begin position="19"/>
        <end position="526"/>
    </location>
</feature>
<proteinExistence type="inferred from homology"/>
<dbReference type="InterPro" id="IPR002213">
    <property type="entry name" value="UDP_glucos_trans"/>
</dbReference>
<dbReference type="Pfam" id="PF00201">
    <property type="entry name" value="UDPGT"/>
    <property type="match status" value="1"/>
</dbReference>
<evidence type="ECO:0000256" key="3">
    <source>
        <dbReference type="ARBA" id="ARBA00012544"/>
    </source>
</evidence>
<dbReference type="FunFam" id="3.40.50.2000:FF:000038">
    <property type="entry name" value="UDP-GlucuronosylTransferase"/>
    <property type="match status" value="1"/>
</dbReference>
<name>A0AAN5HYK6_9BILA</name>
<dbReference type="EMBL" id="BTRK01000004">
    <property type="protein sequence ID" value="GMR45226.1"/>
    <property type="molecule type" value="Genomic_DNA"/>
</dbReference>
<protein>
    <recommendedName>
        <fullName evidence="3">glucuronosyltransferase</fullName>
        <ecNumber evidence="3">2.4.1.17</ecNumber>
    </recommendedName>
</protein>
<dbReference type="Gene3D" id="3.40.50.2000">
    <property type="entry name" value="Glycogen Phosphorylase B"/>
    <property type="match status" value="1"/>
</dbReference>
<sequence length="526" mass="60143">MQLSWVLFLLLWVTLAHSYKILVFTPRFSQSINNFMGNIADSLVDAGHNVTTLIPIINPLIREGTFKTNKIYVQMTGEVKKMTESIKFHEKNIFDWDDYDITEAVAFGDYFCKWSSAQCKGVLDEPGLIERLREERYDVMFVENFETCGVALSHLIKPNALITSSSSFPLAYEYGEFGMESALSYNPSWMVPRLDVHSMASRFWNLYAEALFLLTWHESRNQITNIFRDRFGADYPSITEISSYAAFTFINSEPLIDYATPTLNRIHYIGGIGAREPKKLVGDLDRFLSLRPKSVLMSFGTVTMANTMPLDVKQSIVKTFARFPDVTFLWKYEKPEDDFAKAALASTPNLQMLPFMPQNDLLADDRLTAFITHSGMASTMETALRGKPGLFIPMMGDQFRNAGMMEKNGLGKFFDKRNLDETDKFYDAIKDLLENQSYHKNALHISAMMKKKPFSAKEIMIKYVEFAAEFGPSPSLRPLSYDMTWIAYYNADIFLAFIAAVLLSTYVIFRILSCLFRMTFVVVKAK</sequence>
<comment type="caution">
    <text evidence="13">The sequence shown here is derived from an EMBL/GenBank/DDBJ whole genome shotgun (WGS) entry which is preliminary data.</text>
</comment>
<dbReference type="GO" id="GO:0016020">
    <property type="term" value="C:membrane"/>
    <property type="evidence" value="ECO:0007669"/>
    <property type="project" value="UniProtKB-SubCell"/>
</dbReference>
<evidence type="ECO:0000256" key="5">
    <source>
        <dbReference type="ARBA" id="ARBA00022679"/>
    </source>
</evidence>
<evidence type="ECO:0000256" key="7">
    <source>
        <dbReference type="ARBA" id="ARBA00022729"/>
    </source>
</evidence>
<dbReference type="InterPro" id="IPR050271">
    <property type="entry name" value="UDP-glycosyltransferase"/>
</dbReference>
<comment type="subcellular location">
    <subcellularLocation>
        <location evidence="1">Membrane</location>
        <topology evidence="1">Single-pass membrane protein</topology>
    </subcellularLocation>
</comment>
<evidence type="ECO:0000256" key="8">
    <source>
        <dbReference type="ARBA" id="ARBA00022989"/>
    </source>
</evidence>
<evidence type="ECO:0000256" key="10">
    <source>
        <dbReference type="ARBA" id="ARBA00047475"/>
    </source>
</evidence>
<evidence type="ECO:0000313" key="14">
    <source>
        <dbReference type="Proteomes" id="UP001328107"/>
    </source>
</evidence>
<accession>A0AAN5HYK6</accession>
<keyword evidence="6 11" id="KW-0812">Transmembrane</keyword>
<feature type="transmembrane region" description="Helical" evidence="11">
    <location>
        <begin position="485"/>
        <end position="509"/>
    </location>
</feature>
<evidence type="ECO:0000256" key="11">
    <source>
        <dbReference type="SAM" id="Phobius"/>
    </source>
</evidence>
<comment type="catalytic activity">
    <reaction evidence="10">
        <text>glucuronate acceptor + UDP-alpha-D-glucuronate = acceptor beta-D-glucuronoside + UDP + H(+)</text>
        <dbReference type="Rhea" id="RHEA:21032"/>
        <dbReference type="ChEBI" id="CHEBI:15378"/>
        <dbReference type="ChEBI" id="CHEBI:58052"/>
        <dbReference type="ChEBI" id="CHEBI:58223"/>
        <dbReference type="ChEBI" id="CHEBI:132367"/>
        <dbReference type="ChEBI" id="CHEBI:132368"/>
        <dbReference type="EC" id="2.4.1.17"/>
    </reaction>
</comment>
<dbReference type="AlphaFoldDB" id="A0AAN5HYK6"/>
<dbReference type="PANTHER" id="PTHR48043">
    <property type="entry name" value="EG:EG0003.4 PROTEIN-RELATED"/>
    <property type="match status" value="1"/>
</dbReference>
<evidence type="ECO:0000256" key="9">
    <source>
        <dbReference type="ARBA" id="ARBA00023136"/>
    </source>
</evidence>
<evidence type="ECO:0000313" key="13">
    <source>
        <dbReference type="EMBL" id="GMR45226.1"/>
    </source>
</evidence>
<organism evidence="13 14">
    <name type="scientific">Pristionchus mayeri</name>
    <dbReference type="NCBI Taxonomy" id="1317129"/>
    <lineage>
        <taxon>Eukaryota</taxon>
        <taxon>Metazoa</taxon>
        <taxon>Ecdysozoa</taxon>
        <taxon>Nematoda</taxon>
        <taxon>Chromadorea</taxon>
        <taxon>Rhabditida</taxon>
        <taxon>Rhabditina</taxon>
        <taxon>Diplogasteromorpha</taxon>
        <taxon>Diplogasteroidea</taxon>
        <taxon>Neodiplogasteridae</taxon>
        <taxon>Pristionchus</taxon>
    </lineage>
</organism>
<feature type="signal peptide" evidence="12">
    <location>
        <begin position="1"/>
        <end position="18"/>
    </location>
</feature>
<feature type="non-terminal residue" evidence="13">
    <location>
        <position position="526"/>
    </location>
</feature>
<keyword evidence="14" id="KW-1185">Reference proteome</keyword>
<keyword evidence="8 11" id="KW-1133">Transmembrane helix</keyword>
<dbReference type="EC" id="2.4.1.17" evidence="3"/>
<keyword evidence="4" id="KW-0328">Glycosyltransferase</keyword>
<keyword evidence="5" id="KW-0808">Transferase</keyword>
<keyword evidence="7 12" id="KW-0732">Signal</keyword>
<evidence type="ECO:0000256" key="1">
    <source>
        <dbReference type="ARBA" id="ARBA00004167"/>
    </source>
</evidence>
<keyword evidence="9 11" id="KW-0472">Membrane</keyword>
<gene>
    <name evidence="13" type="ORF">PMAYCL1PPCAC_15421</name>
</gene>
<evidence type="ECO:0000256" key="2">
    <source>
        <dbReference type="ARBA" id="ARBA00009995"/>
    </source>
</evidence>
<dbReference type="CDD" id="cd03784">
    <property type="entry name" value="GT1_Gtf-like"/>
    <property type="match status" value="1"/>
</dbReference>
<dbReference type="PANTHER" id="PTHR48043:SF23">
    <property type="entry name" value="UDP-GLUCURONOSYLTRANSFERASE"/>
    <property type="match status" value="1"/>
</dbReference>
<dbReference type="GO" id="GO:0015020">
    <property type="term" value="F:glucuronosyltransferase activity"/>
    <property type="evidence" value="ECO:0007669"/>
    <property type="project" value="UniProtKB-EC"/>
</dbReference>
<evidence type="ECO:0000256" key="12">
    <source>
        <dbReference type="SAM" id="SignalP"/>
    </source>
</evidence>
<reference evidence="14" key="1">
    <citation type="submission" date="2022-10" db="EMBL/GenBank/DDBJ databases">
        <title>Genome assembly of Pristionchus species.</title>
        <authorList>
            <person name="Yoshida K."/>
            <person name="Sommer R.J."/>
        </authorList>
    </citation>
    <scope>NUCLEOTIDE SEQUENCE [LARGE SCALE GENOMIC DNA]</scope>
    <source>
        <strain evidence="14">RS5460</strain>
    </source>
</reference>
<comment type="similarity">
    <text evidence="2">Belongs to the UDP-glycosyltransferase family.</text>
</comment>
<dbReference type="Proteomes" id="UP001328107">
    <property type="component" value="Unassembled WGS sequence"/>
</dbReference>
<dbReference type="SUPFAM" id="SSF53756">
    <property type="entry name" value="UDP-Glycosyltransferase/glycogen phosphorylase"/>
    <property type="match status" value="1"/>
</dbReference>
<evidence type="ECO:0000256" key="4">
    <source>
        <dbReference type="ARBA" id="ARBA00022676"/>
    </source>
</evidence>
<evidence type="ECO:0000256" key="6">
    <source>
        <dbReference type="ARBA" id="ARBA00022692"/>
    </source>
</evidence>